<gene>
    <name evidence="2" type="primary">Tcf20</name>
    <name evidence="2" type="ORF">FOF47_R12263</name>
</gene>
<dbReference type="GO" id="GO:0050861">
    <property type="term" value="P:positive regulation of B cell receptor signaling pathway"/>
    <property type="evidence" value="ECO:0007669"/>
    <property type="project" value="InterPro"/>
</dbReference>
<sequence>PAGGQSVTHVGAPIVVSLANKSVSFSCKISHTTELKNFTAWYFHVDLQSQRSSEKRMTCSPDPVRENQMHSATCRVTPKLPDASATGTYYCSLHWSDWIRISSGVFILVR</sequence>
<dbReference type="GO" id="GO:0050853">
    <property type="term" value="P:B cell receptor signaling pathway"/>
    <property type="evidence" value="ECO:0007669"/>
    <property type="project" value="TreeGrafter"/>
</dbReference>
<dbReference type="InterPro" id="IPR057883">
    <property type="entry name" value="Ig_NFAM1"/>
</dbReference>
<dbReference type="InterPro" id="IPR036179">
    <property type="entry name" value="Ig-like_dom_sf"/>
</dbReference>
<keyword evidence="3" id="KW-1185">Reference proteome</keyword>
<feature type="non-terminal residue" evidence="2">
    <location>
        <position position="110"/>
    </location>
</feature>
<dbReference type="AlphaFoldDB" id="A0A6G1B5U8"/>
<dbReference type="PANTHER" id="PTHR35680:SF1">
    <property type="entry name" value="NFAT ACTIVATION MOLECULE 1"/>
    <property type="match status" value="1"/>
</dbReference>
<dbReference type="Proteomes" id="UP000475037">
    <property type="component" value="Unassembled WGS sequence"/>
</dbReference>
<feature type="non-terminal residue" evidence="2">
    <location>
        <position position="1"/>
    </location>
</feature>
<dbReference type="EMBL" id="VOAJ01002274">
    <property type="protein sequence ID" value="KAF0883154.1"/>
    <property type="molecule type" value="Genomic_DNA"/>
</dbReference>
<dbReference type="SUPFAM" id="SSF48726">
    <property type="entry name" value="Immunoglobulin"/>
    <property type="match status" value="1"/>
</dbReference>
<dbReference type="GO" id="GO:0004888">
    <property type="term" value="F:transmembrane signaling receptor activity"/>
    <property type="evidence" value="ECO:0007669"/>
    <property type="project" value="InterPro"/>
</dbReference>
<evidence type="ECO:0000259" key="1">
    <source>
        <dbReference type="Pfam" id="PF25830"/>
    </source>
</evidence>
<protein>
    <submittedName>
        <fullName evidence="2">TCF20 factor</fullName>
    </submittedName>
</protein>
<evidence type="ECO:0000313" key="3">
    <source>
        <dbReference type="Proteomes" id="UP000475037"/>
    </source>
</evidence>
<feature type="domain" description="NFAM1 Ig-like" evidence="1">
    <location>
        <begin position="4"/>
        <end position="110"/>
    </location>
</feature>
<organism evidence="2 3">
    <name type="scientific">Crocuta crocuta</name>
    <name type="common">Spotted hyena</name>
    <dbReference type="NCBI Taxonomy" id="9678"/>
    <lineage>
        <taxon>Eukaryota</taxon>
        <taxon>Metazoa</taxon>
        <taxon>Chordata</taxon>
        <taxon>Craniata</taxon>
        <taxon>Vertebrata</taxon>
        <taxon>Euteleostomi</taxon>
        <taxon>Mammalia</taxon>
        <taxon>Eutheria</taxon>
        <taxon>Laurasiatheria</taxon>
        <taxon>Carnivora</taxon>
        <taxon>Feliformia</taxon>
        <taxon>Hyaenidae</taxon>
        <taxon>Crocuta</taxon>
    </lineage>
</organism>
<evidence type="ECO:0000313" key="2">
    <source>
        <dbReference type="EMBL" id="KAF0883154.1"/>
    </source>
</evidence>
<reference evidence="2 3" key="1">
    <citation type="submission" date="2019-11" db="EMBL/GenBank/DDBJ databases">
        <authorList>
            <person name="Yang C."/>
            <person name="Li F."/>
        </authorList>
    </citation>
    <scope>NUCLEOTIDE SEQUENCE [LARGE SCALE GENOMIC DNA]</scope>
    <source>
        <strain evidence="2">KB4526</strain>
        <tissue evidence="2">Muscle</tissue>
    </source>
</reference>
<dbReference type="PANTHER" id="PTHR35680">
    <property type="entry name" value="NFAT ACTIVATION MOLECULE 1"/>
    <property type="match status" value="1"/>
</dbReference>
<dbReference type="GO" id="GO:0045577">
    <property type="term" value="P:regulation of B cell differentiation"/>
    <property type="evidence" value="ECO:0007669"/>
    <property type="project" value="InterPro"/>
</dbReference>
<comment type="caution">
    <text evidence="2">The sequence shown here is derived from an EMBL/GenBank/DDBJ whole genome shotgun (WGS) entry which is preliminary data.</text>
</comment>
<dbReference type="GO" id="GO:0045121">
    <property type="term" value="C:membrane raft"/>
    <property type="evidence" value="ECO:0007669"/>
    <property type="project" value="TreeGrafter"/>
</dbReference>
<dbReference type="InterPro" id="IPR033549">
    <property type="entry name" value="NFAM1"/>
</dbReference>
<proteinExistence type="predicted"/>
<dbReference type="Pfam" id="PF25830">
    <property type="entry name" value="Ig_NFAM1"/>
    <property type="match status" value="1"/>
</dbReference>
<accession>A0A6G1B5U8</accession>
<name>A0A6G1B5U8_CROCR</name>
<dbReference type="GO" id="GO:0001819">
    <property type="term" value="P:positive regulation of cytokine production"/>
    <property type="evidence" value="ECO:0007669"/>
    <property type="project" value="InterPro"/>
</dbReference>